<dbReference type="Pfam" id="PF02585">
    <property type="entry name" value="PIG-L"/>
    <property type="match status" value="1"/>
</dbReference>
<dbReference type="GO" id="GO:0019213">
    <property type="term" value="F:deacetylase activity"/>
    <property type="evidence" value="ECO:0007669"/>
    <property type="project" value="InterPro"/>
</dbReference>
<name>A0A518F1D1_9BACT</name>
<dbReference type="AlphaFoldDB" id="A0A518F1D1"/>
<evidence type="ECO:0000313" key="1">
    <source>
        <dbReference type="EMBL" id="QDV10152.1"/>
    </source>
</evidence>
<protein>
    <submittedName>
        <fullName evidence="1">4-oxalmesaconate hydratase</fullName>
        <ecNumber evidence="1">4.2.1.83</ecNumber>
    </submittedName>
</protein>
<dbReference type="Proteomes" id="UP000320390">
    <property type="component" value="Chromosome"/>
</dbReference>
<dbReference type="GO" id="GO:0047584">
    <property type="term" value="F:4-oxalmesaconate hydratase activity"/>
    <property type="evidence" value="ECO:0007669"/>
    <property type="project" value="UniProtKB-EC"/>
</dbReference>
<dbReference type="PANTHER" id="PTHR12993">
    <property type="entry name" value="N-ACETYLGLUCOSAMINYL-PHOSPHATIDYLINOSITOL DE-N-ACETYLASE-RELATED"/>
    <property type="match status" value="1"/>
</dbReference>
<dbReference type="InterPro" id="IPR003737">
    <property type="entry name" value="GlcNAc_PI_deacetylase-related"/>
</dbReference>
<keyword evidence="2" id="KW-1185">Reference proteome</keyword>
<dbReference type="EC" id="4.2.1.83" evidence="1"/>
<dbReference type="InterPro" id="IPR023842">
    <property type="entry name" value="Bacillithiol_biosynth_BshB1"/>
</dbReference>
<dbReference type="GO" id="GO:0071793">
    <property type="term" value="P:bacillithiol biosynthetic process"/>
    <property type="evidence" value="ECO:0007669"/>
    <property type="project" value="InterPro"/>
</dbReference>
<proteinExistence type="predicted"/>
<dbReference type="InterPro" id="IPR024078">
    <property type="entry name" value="LmbE-like_dom_sf"/>
</dbReference>
<dbReference type="SUPFAM" id="SSF102588">
    <property type="entry name" value="LmbE-like"/>
    <property type="match status" value="1"/>
</dbReference>
<organism evidence="1 2">
    <name type="scientific">Saltatorellus ferox</name>
    <dbReference type="NCBI Taxonomy" id="2528018"/>
    <lineage>
        <taxon>Bacteria</taxon>
        <taxon>Pseudomonadati</taxon>
        <taxon>Planctomycetota</taxon>
        <taxon>Planctomycetia</taxon>
        <taxon>Planctomycetia incertae sedis</taxon>
        <taxon>Saltatorellus</taxon>
    </lineage>
</organism>
<dbReference type="GO" id="GO:0016811">
    <property type="term" value="F:hydrolase activity, acting on carbon-nitrogen (but not peptide) bonds, in linear amides"/>
    <property type="evidence" value="ECO:0007669"/>
    <property type="project" value="TreeGrafter"/>
</dbReference>
<dbReference type="EMBL" id="CP036434">
    <property type="protein sequence ID" value="QDV10152.1"/>
    <property type="molecule type" value="Genomic_DNA"/>
</dbReference>
<dbReference type="Gene3D" id="3.40.50.10320">
    <property type="entry name" value="LmbE-like"/>
    <property type="match status" value="1"/>
</dbReference>
<dbReference type="NCBIfam" id="TIGR04001">
    <property type="entry name" value="thiol_BshB1"/>
    <property type="match status" value="1"/>
</dbReference>
<reference evidence="1 2" key="1">
    <citation type="submission" date="2019-02" db="EMBL/GenBank/DDBJ databases">
        <title>Deep-cultivation of Planctomycetes and their phenomic and genomic characterization uncovers novel biology.</title>
        <authorList>
            <person name="Wiegand S."/>
            <person name="Jogler M."/>
            <person name="Boedeker C."/>
            <person name="Pinto D."/>
            <person name="Vollmers J."/>
            <person name="Rivas-Marin E."/>
            <person name="Kohn T."/>
            <person name="Peeters S.H."/>
            <person name="Heuer A."/>
            <person name="Rast P."/>
            <person name="Oberbeckmann S."/>
            <person name="Bunk B."/>
            <person name="Jeske O."/>
            <person name="Meyerdierks A."/>
            <person name="Storesund J.E."/>
            <person name="Kallscheuer N."/>
            <person name="Luecker S."/>
            <person name="Lage O.M."/>
            <person name="Pohl T."/>
            <person name="Merkel B.J."/>
            <person name="Hornburger P."/>
            <person name="Mueller R.-W."/>
            <person name="Bruemmer F."/>
            <person name="Labrenz M."/>
            <person name="Spormann A.M."/>
            <person name="Op den Camp H."/>
            <person name="Overmann J."/>
            <person name="Amann R."/>
            <person name="Jetten M.S.M."/>
            <person name="Mascher T."/>
            <person name="Medema M.H."/>
            <person name="Devos D.P."/>
            <person name="Kaster A.-K."/>
            <person name="Ovreas L."/>
            <person name="Rohde M."/>
            <person name="Galperin M.Y."/>
            <person name="Jogler C."/>
        </authorList>
    </citation>
    <scope>NUCLEOTIDE SEQUENCE [LARGE SCALE GENOMIC DNA]</scope>
    <source>
        <strain evidence="1 2">Poly30</strain>
    </source>
</reference>
<dbReference type="PANTHER" id="PTHR12993:SF30">
    <property type="entry name" value="N-ACETYL-ALPHA-D-GLUCOSAMINYL L-MALATE DEACETYLASE 1"/>
    <property type="match status" value="1"/>
</dbReference>
<accession>A0A518F1D1</accession>
<evidence type="ECO:0000313" key="2">
    <source>
        <dbReference type="Proteomes" id="UP000320390"/>
    </source>
</evidence>
<sequence>MSTLDVLVIAAHPDDAEISAGGTILRLVDAGARVGILDITRGEMGTRGTKEDRDAEARRATEILGLTWRGNLDLPDGRVEVTVESRERLARHLRELQPELVLSHHLDDPHPDHEASARLAKEAWYLSGLKQLAKITGGPDAKRPRQLAHFQSHTHFEPTFVVDIEPVWERKREAILAYATQLAGADTKDDGKHFLYGVDILERVETKARAYGERIGGRFGEPILCREPVSFADPLLRWLAGPSR</sequence>
<keyword evidence="1" id="KW-0456">Lyase</keyword>
<gene>
    <name evidence="1" type="primary">galB</name>
    <name evidence="1" type="ORF">Poly30_57140</name>
</gene>
<dbReference type="RefSeq" id="WP_419190757.1">
    <property type="nucleotide sequence ID" value="NZ_CP036434.1"/>
</dbReference>